<keyword evidence="2" id="KW-1185">Reference proteome</keyword>
<organism evidence="1 2">
    <name type="scientific">Amborella trichopoda</name>
    <dbReference type="NCBI Taxonomy" id="13333"/>
    <lineage>
        <taxon>Eukaryota</taxon>
        <taxon>Viridiplantae</taxon>
        <taxon>Streptophyta</taxon>
        <taxon>Embryophyta</taxon>
        <taxon>Tracheophyta</taxon>
        <taxon>Spermatophyta</taxon>
        <taxon>Magnoliopsida</taxon>
        <taxon>Amborellales</taxon>
        <taxon>Amborellaceae</taxon>
        <taxon>Amborella</taxon>
    </lineage>
</organism>
<dbReference type="EMBL" id="KI393807">
    <property type="protein sequence ID" value="ERN07327.1"/>
    <property type="molecule type" value="Genomic_DNA"/>
</dbReference>
<protein>
    <submittedName>
        <fullName evidence="1">Uncharacterized protein</fullName>
    </submittedName>
</protein>
<dbReference type="Gramene" id="ERN07327">
    <property type="protein sequence ID" value="ERN07327"/>
    <property type="gene ID" value="AMTR_s00019p00227610"/>
</dbReference>
<gene>
    <name evidence="1" type="ORF">AMTR_s00019p00227610</name>
</gene>
<dbReference type="AlphaFoldDB" id="W1PBP1"/>
<dbReference type="Proteomes" id="UP000017836">
    <property type="component" value="Unassembled WGS sequence"/>
</dbReference>
<dbReference type="HOGENOM" id="CLU_2416222_0_0_1"/>
<proteinExistence type="predicted"/>
<accession>W1PBP1</accession>
<reference evidence="2" key="1">
    <citation type="journal article" date="2013" name="Science">
        <title>The Amborella genome and the evolution of flowering plants.</title>
        <authorList>
            <consortium name="Amborella Genome Project"/>
        </authorList>
    </citation>
    <scope>NUCLEOTIDE SEQUENCE [LARGE SCALE GENOMIC DNA]</scope>
</reference>
<evidence type="ECO:0000313" key="2">
    <source>
        <dbReference type="Proteomes" id="UP000017836"/>
    </source>
</evidence>
<sequence>MGAGVIAMDVDQAVSICGQAPCQREEVREAVGKRGLDGIEHRVNGQMGLAKEETVLDIVGRKHGQVPWCEVVTLHQGRHNEMPPIETWITLL</sequence>
<evidence type="ECO:0000313" key="1">
    <source>
        <dbReference type="EMBL" id="ERN07327.1"/>
    </source>
</evidence>
<name>W1PBP1_AMBTC</name>